<dbReference type="EMBL" id="MN101855">
    <property type="protein sequence ID" value="QEI46151.1"/>
    <property type="molecule type" value="Genomic_DNA"/>
</dbReference>
<evidence type="ECO:0000313" key="3">
    <source>
        <dbReference type="EMBL" id="QEI46151.1"/>
    </source>
</evidence>
<dbReference type="AlphaFoldDB" id="A0A5P1MTL6"/>
<evidence type="ECO:0000256" key="2">
    <source>
        <dbReference type="SAM" id="MobiDB-lite"/>
    </source>
</evidence>
<proteinExistence type="predicted"/>
<evidence type="ECO:0000256" key="1">
    <source>
        <dbReference type="SAM" id="Coils"/>
    </source>
</evidence>
<protein>
    <submittedName>
        <fullName evidence="3">Uncharacterized protein</fullName>
    </submittedName>
</protein>
<accession>A0A5P1MTL6</accession>
<gene>
    <name evidence="3" type="ORF">p13ZX36-90_00074</name>
</gene>
<sequence length="167" mass="19120">MQIGTCLTPKMNLKRMVLKKIILIVIALLAISGIYRTTTAVIEHIRYVRSLEDSKSQLESTNNTLSTALQLSENARSAMLTENERIKALEKEYQRKTAELNANLIKQREESQNEITRLENALRRAGINDVRVPDDVIRMQRERAKAINQRASENYRRSHQQAAGKSD</sequence>
<geneLocation type="plasmid" evidence="3">
    <name>p13ZX36-90</name>
</geneLocation>
<feature type="coiled-coil region" evidence="1">
    <location>
        <begin position="72"/>
        <end position="128"/>
    </location>
</feature>
<feature type="region of interest" description="Disordered" evidence="2">
    <location>
        <begin position="147"/>
        <end position="167"/>
    </location>
</feature>
<name>A0A5P1MTL6_ECOLX</name>
<keyword evidence="3" id="KW-0614">Plasmid</keyword>
<organism evidence="3">
    <name type="scientific">Escherichia coli</name>
    <dbReference type="NCBI Taxonomy" id="562"/>
    <lineage>
        <taxon>Bacteria</taxon>
        <taxon>Pseudomonadati</taxon>
        <taxon>Pseudomonadota</taxon>
        <taxon>Gammaproteobacteria</taxon>
        <taxon>Enterobacterales</taxon>
        <taxon>Enterobacteriaceae</taxon>
        <taxon>Escherichia</taxon>
    </lineage>
</organism>
<keyword evidence="1" id="KW-0175">Coiled coil</keyword>
<reference evidence="3" key="1">
    <citation type="submission" date="2019-06" db="EMBL/GenBank/DDBJ databases">
        <title>Genomic and phenotypic analysis of NDM-1-producing atypical Enteroaggregative Escherichia coli causing a fatal outbreak.</title>
        <authorList>
            <person name="Bai L."/>
        </authorList>
    </citation>
    <scope>NUCLEOTIDE SEQUENCE</scope>
    <source>
        <strain evidence="3">13ZX36</strain>
        <plasmid evidence="3">p13ZX36-90</plasmid>
    </source>
</reference>
<dbReference type="RefSeq" id="WP_250698484.1">
    <property type="nucleotide sequence ID" value="NZ_JBHZKU010000050.1"/>
</dbReference>